<evidence type="ECO:0000313" key="3">
    <source>
        <dbReference type="EMBL" id="GAG25016.1"/>
    </source>
</evidence>
<sequence length="161" mass="18109">EMSTELALLKNLNLDAILVCLNDYDSVNFIKKVKELDIKAEILGNEHIGGVINGGLLDTDTADGIYFVDFSLPSEDFIQNFKEVYNKEPGLYSDTAYDTVYLIAKVIEQYGIDSESIRKGLKEVKYTGASGEISFDENNFPSNKQFELILIKNGQFVPYEE</sequence>
<protein>
    <recommendedName>
        <fullName evidence="2">Leucine-binding protein domain-containing protein</fullName>
    </recommendedName>
</protein>
<dbReference type="PANTHER" id="PTHR30483">
    <property type="entry name" value="LEUCINE-SPECIFIC-BINDING PROTEIN"/>
    <property type="match status" value="1"/>
</dbReference>
<dbReference type="InterPro" id="IPR028082">
    <property type="entry name" value="Peripla_BP_I"/>
</dbReference>
<proteinExistence type="predicted"/>
<keyword evidence="1" id="KW-0732">Signal</keyword>
<comment type="caution">
    <text evidence="3">The sequence shown here is derived from an EMBL/GenBank/DDBJ whole genome shotgun (WGS) entry which is preliminary data.</text>
</comment>
<dbReference type="EMBL" id="BARS01034680">
    <property type="protein sequence ID" value="GAG25016.1"/>
    <property type="molecule type" value="Genomic_DNA"/>
</dbReference>
<dbReference type="AlphaFoldDB" id="X0XJ88"/>
<reference evidence="3" key="1">
    <citation type="journal article" date="2014" name="Front. Microbiol.">
        <title>High frequency of phylogenetically diverse reductive dehalogenase-homologous genes in deep subseafloor sedimentary metagenomes.</title>
        <authorList>
            <person name="Kawai M."/>
            <person name="Futagami T."/>
            <person name="Toyoda A."/>
            <person name="Takaki Y."/>
            <person name="Nishi S."/>
            <person name="Hori S."/>
            <person name="Arai W."/>
            <person name="Tsubouchi T."/>
            <person name="Morono Y."/>
            <person name="Uchiyama I."/>
            <person name="Ito T."/>
            <person name="Fujiyama A."/>
            <person name="Inagaki F."/>
            <person name="Takami H."/>
        </authorList>
    </citation>
    <scope>NUCLEOTIDE SEQUENCE</scope>
    <source>
        <strain evidence="3">Expedition CK06-06</strain>
    </source>
</reference>
<gene>
    <name evidence="3" type="ORF">S01H1_53550</name>
</gene>
<dbReference type="PANTHER" id="PTHR30483:SF6">
    <property type="entry name" value="PERIPLASMIC BINDING PROTEIN OF ABC TRANSPORTER FOR NATURAL AMINO ACIDS"/>
    <property type="match status" value="1"/>
</dbReference>
<dbReference type="Pfam" id="PF13458">
    <property type="entry name" value="Peripla_BP_6"/>
    <property type="match status" value="1"/>
</dbReference>
<evidence type="ECO:0000259" key="2">
    <source>
        <dbReference type="Pfam" id="PF13458"/>
    </source>
</evidence>
<evidence type="ECO:0000256" key="1">
    <source>
        <dbReference type="ARBA" id="ARBA00022729"/>
    </source>
</evidence>
<accession>X0XJ88</accession>
<dbReference type="InterPro" id="IPR028081">
    <property type="entry name" value="Leu-bd"/>
</dbReference>
<dbReference type="Gene3D" id="3.40.50.2300">
    <property type="match status" value="1"/>
</dbReference>
<dbReference type="SUPFAM" id="SSF53822">
    <property type="entry name" value="Periplasmic binding protein-like I"/>
    <property type="match status" value="1"/>
</dbReference>
<name>X0XJ88_9ZZZZ</name>
<feature type="domain" description="Leucine-binding protein" evidence="2">
    <location>
        <begin position="4"/>
        <end position="140"/>
    </location>
</feature>
<organism evidence="3">
    <name type="scientific">marine sediment metagenome</name>
    <dbReference type="NCBI Taxonomy" id="412755"/>
    <lineage>
        <taxon>unclassified sequences</taxon>
        <taxon>metagenomes</taxon>
        <taxon>ecological metagenomes</taxon>
    </lineage>
</organism>
<feature type="non-terminal residue" evidence="3">
    <location>
        <position position="1"/>
    </location>
</feature>
<dbReference type="InterPro" id="IPR051010">
    <property type="entry name" value="BCAA_transport"/>
</dbReference>